<name>A0A699YUW8_HAELA</name>
<comment type="caution">
    <text evidence="1">The sequence shown here is derived from an EMBL/GenBank/DDBJ whole genome shotgun (WGS) entry which is preliminary data.</text>
</comment>
<reference evidence="1 2" key="1">
    <citation type="submission" date="2020-02" db="EMBL/GenBank/DDBJ databases">
        <title>Draft genome sequence of Haematococcus lacustris strain NIES-144.</title>
        <authorList>
            <person name="Morimoto D."/>
            <person name="Nakagawa S."/>
            <person name="Yoshida T."/>
            <person name="Sawayama S."/>
        </authorList>
    </citation>
    <scope>NUCLEOTIDE SEQUENCE [LARGE SCALE GENOMIC DNA]</scope>
    <source>
        <strain evidence="1 2">NIES-144</strain>
    </source>
</reference>
<sequence>MSAFYYVVITDWSMYLLTLNGGAEEGVQLELPLLAIRDMELRIVDSDHLLLSQDLRRHKTAVITCQPVLVSIMEPIRVVLRMMDSSQPVISKVWFALKRMEQAIRAAIVEHNIPNAEQILLAMERRTKYRQHFNMRGESSAGQLDFQAVLPDFKKVAERLSPASAAEMHTGGALGALAMKVTAQVAFNT</sequence>
<accession>A0A699YUW8</accession>
<dbReference type="AlphaFoldDB" id="A0A699YUW8"/>
<evidence type="ECO:0000313" key="1">
    <source>
        <dbReference type="EMBL" id="GFH13025.1"/>
    </source>
</evidence>
<dbReference type="Proteomes" id="UP000485058">
    <property type="component" value="Unassembled WGS sequence"/>
</dbReference>
<keyword evidence="2" id="KW-1185">Reference proteome</keyword>
<evidence type="ECO:0000313" key="2">
    <source>
        <dbReference type="Proteomes" id="UP000485058"/>
    </source>
</evidence>
<dbReference type="EMBL" id="BLLF01000566">
    <property type="protein sequence ID" value="GFH13025.1"/>
    <property type="molecule type" value="Genomic_DNA"/>
</dbReference>
<protein>
    <submittedName>
        <fullName evidence="1">Uncharacterized protein</fullName>
    </submittedName>
</protein>
<gene>
    <name evidence="1" type="ORF">HaLaN_08824</name>
</gene>
<organism evidence="1 2">
    <name type="scientific">Haematococcus lacustris</name>
    <name type="common">Green alga</name>
    <name type="synonym">Haematococcus pluvialis</name>
    <dbReference type="NCBI Taxonomy" id="44745"/>
    <lineage>
        <taxon>Eukaryota</taxon>
        <taxon>Viridiplantae</taxon>
        <taxon>Chlorophyta</taxon>
        <taxon>core chlorophytes</taxon>
        <taxon>Chlorophyceae</taxon>
        <taxon>CS clade</taxon>
        <taxon>Chlamydomonadales</taxon>
        <taxon>Haematococcaceae</taxon>
        <taxon>Haematococcus</taxon>
    </lineage>
</organism>
<proteinExistence type="predicted"/>